<organism evidence="6 7">
    <name type="scientific">Datura stramonium</name>
    <name type="common">Jimsonweed</name>
    <name type="synonym">Common thornapple</name>
    <dbReference type="NCBI Taxonomy" id="4076"/>
    <lineage>
        <taxon>Eukaryota</taxon>
        <taxon>Viridiplantae</taxon>
        <taxon>Streptophyta</taxon>
        <taxon>Embryophyta</taxon>
        <taxon>Tracheophyta</taxon>
        <taxon>Spermatophyta</taxon>
        <taxon>Magnoliopsida</taxon>
        <taxon>eudicotyledons</taxon>
        <taxon>Gunneridae</taxon>
        <taxon>Pentapetalae</taxon>
        <taxon>asterids</taxon>
        <taxon>lamiids</taxon>
        <taxon>Solanales</taxon>
        <taxon>Solanaceae</taxon>
        <taxon>Solanoideae</taxon>
        <taxon>Datureae</taxon>
        <taxon>Datura</taxon>
    </lineage>
</organism>
<keyword evidence="5" id="KW-0408">Iron</keyword>
<evidence type="ECO:0000256" key="2">
    <source>
        <dbReference type="ARBA" id="ARBA00010617"/>
    </source>
</evidence>
<evidence type="ECO:0000313" key="7">
    <source>
        <dbReference type="Proteomes" id="UP000823775"/>
    </source>
</evidence>
<accession>A0ABS8SU11</accession>
<dbReference type="PANTHER" id="PTHR24296">
    <property type="entry name" value="CYTOCHROME P450"/>
    <property type="match status" value="1"/>
</dbReference>
<comment type="caution">
    <text evidence="6">The sequence shown here is derived from an EMBL/GenBank/DDBJ whole genome shotgun (WGS) entry which is preliminary data.</text>
</comment>
<dbReference type="Gene3D" id="1.10.630.10">
    <property type="entry name" value="Cytochrome P450"/>
    <property type="match status" value="1"/>
</dbReference>
<keyword evidence="7" id="KW-1185">Reference proteome</keyword>
<evidence type="ECO:0000256" key="4">
    <source>
        <dbReference type="ARBA" id="ARBA00023002"/>
    </source>
</evidence>
<evidence type="ECO:0000256" key="1">
    <source>
        <dbReference type="ARBA" id="ARBA00001971"/>
    </source>
</evidence>
<comment type="similarity">
    <text evidence="2">Belongs to the cytochrome P450 family.</text>
</comment>
<comment type="cofactor">
    <cofactor evidence="1">
        <name>heme</name>
        <dbReference type="ChEBI" id="CHEBI:30413"/>
    </cofactor>
</comment>
<dbReference type="EMBL" id="JACEIK010000761">
    <property type="protein sequence ID" value="MCD7461867.1"/>
    <property type="molecule type" value="Genomic_DNA"/>
</dbReference>
<gene>
    <name evidence="6" type="ORF">HAX54_047293</name>
</gene>
<proteinExistence type="inferred from homology"/>
<keyword evidence="4" id="KW-0560">Oxidoreductase</keyword>
<name>A0ABS8SU11_DATST</name>
<dbReference type="InterPro" id="IPR036396">
    <property type="entry name" value="Cyt_P450_sf"/>
</dbReference>
<protein>
    <submittedName>
        <fullName evidence="6">Uncharacterized protein</fullName>
    </submittedName>
</protein>
<keyword evidence="3" id="KW-0479">Metal-binding</keyword>
<evidence type="ECO:0000256" key="3">
    <source>
        <dbReference type="ARBA" id="ARBA00022723"/>
    </source>
</evidence>
<sequence length="132" mass="15901">MSALRVSGRYSEQDILIDLQDIFQRFNFDAISKLLLDHDPKSLSLDLPYVPCEKAFYDMVDAILYRHFLPESYRKLQKWLRIGKEKNLIKAWETLDQFIYPAISRKLENLSNRTVKDKDHDFDFFWVVYKNF</sequence>
<evidence type="ECO:0000256" key="5">
    <source>
        <dbReference type="ARBA" id="ARBA00023004"/>
    </source>
</evidence>
<dbReference type="SUPFAM" id="SSF48264">
    <property type="entry name" value="Cytochrome P450"/>
    <property type="match status" value="1"/>
</dbReference>
<evidence type="ECO:0000313" key="6">
    <source>
        <dbReference type="EMBL" id="MCD7461867.1"/>
    </source>
</evidence>
<dbReference type="Proteomes" id="UP000823775">
    <property type="component" value="Unassembled WGS sequence"/>
</dbReference>
<reference evidence="6 7" key="1">
    <citation type="journal article" date="2021" name="BMC Genomics">
        <title>Datura genome reveals duplications of psychoactive alkaloid biosynthetic genes and high mutation rate following tissue culture.</title>
        <authorList>
            <person name="Rajewski A."/>
            <person name="Carter-House D."/>
            <person name="Stajich J."/>
            <person name="Litt A."/>
        </authorList>
    </citation>
    <scope>NUCLEOTIDE SEQUENCE [LARGE SCALE GENOMIC DNA]</scope>
    <source>
        <strain evidence="6">AR-01</strain>
    </source>
</reference>